<accession>A0AAE3A5G4</accession>
<dbReference type="InterPro" id="IPR050490">
    <property type="entry name" value="Bact_solute-bd_prot1"/>
</dbReference>
<sequence length="574" mass="63379">MKKKKIVALLTACMLMTGMFTGCGSSQQAAGSSGAEAGQTQTGDNSLFNEPGQLPIVNEPVTLTVFAPANPDGSWEDNEMVKELEETTGIHLEWQTCAASDNVQEKLSTMFASGDLPDIILTGVGSSNRYDKATEQALGEQGLILPLNDYLDTVSVGYKQALDEIEGLRDYITTPNGNIYSLPNVDGSLHVQYNMKLWINTQWLDNLGLEMPTTTEEFYQVMKAFKEQDANGNGDLNDEIPLSTVTSGAGTQIDGFLMNPFQLTSETNKLYLDNGKVTFAPVQEGYKEGLKYLKQLYSEGLLNPESFTQDKNNQVNINEAGDECVIGAFLAQRPGYACDLTTEPYSDKWQQYQSLAPLTGPSGQCVASWNPYVMFQTGMTFISSSCSNPEAAFRLLDYIETQTYRAILGKEGVNYVMLDDDTTEVGMDGVTKALYKKLDASTANVTLNQVTALVRTPDFLLAEATNPDPYAEDVKPVNGRNVVIYRASLEHEKVRQSRESVMPDLYMSQEDSSEMSLLKTNVMDVQKEYMVQFITGAKDIDAEWDGYISALNNVGLERYLELLQKAYDESSFAK</sequence>
<dbReference type="Gene3D" id="3.40.190.10">
    <property type="entry name" value="Periplasmic binding protein-like II"/>
    <property type="match status" value="2"/>
</dbReference>
<dbReference type="AlphaFoldDB" id="A0AAE3A5G4"/>
<comment type="caution">
    <text evidence="8">The sequence shown here is derived from an EMBL/GenBank/DDBJ whole genome shotgun (WGS) entry which is preliminary data.</text>
</comment>
<proteinExistence type="predicted"/>
<keyword evidence="3" id="KW-0472">Membrane</keyword>
<organism evidence="8 9">
    <name type="scientific">Waltera acetigignens</name>
    <dbReference type="NCBI Taxonomy" id="2981769"/>
    <lineage>
        <taxon>Bacteria</taxon>
        <taxon>Bacillati</taxon>
        <taxon>Bacillota</taxon>
        <taxon>Clostridia</taxon>
        <taxon>Lachnospirales</taxon>
        <taxon>Lachnospiraceae</taxon>
        <taxon>Waltera</taxon>
    </lineage>
</organism>
<dbReference type="EMBL" id="JAJEPV010000042">
    <property type="protein sequence ID" value="MCC2120738.1"/>
    <property type="molecule type" value="Genomic_DNA"/>
</dbReference>
<evidence type="ECO:0000256" key="4">
    <source>
        <dbReference type="ARBA" id="ARBA00023139"/>
    </source>
</evidence>
<dbReference type="PROSITE" id="PS51257">
    <property type="entry name" value="PROKAR_LIPOPROTEIN"/>
    <property type="match status" value="1"/>
</dbReference>
<dbReference type="InterPro" id="IPR006059">
    <property type="entry name" value="SBP"/>
</dbReference>
<dbReference type="Proteomes" id="UP001197795">
    <property type="component" value="Unassembled WGS sequence"/>
</dbReference>
<feature type="region of interest" description="Disordered" evidence="6">
    <location>
        <begin position="26"/>
        <end position="50"/>
    </location>
</feature>
<evidence type="ECO:0000256" key="7">
    <source>
        <dbReference type="SAM" id="SignalP"/>
    </source>
</evidence>
<dbReference type="PANTHER" id="PTHR43649">
    <property type="entry name" value="ARABINOSE-BINDING PROTEIN-RELATED"/>
    <property type="match status" value="1"/>
</dbReference>
<feature type="signal peptide" evidence="7">
    <location>
        <begin position="1"/>
        <end position="21"/>
    </location>
</feature>
<dbReference type="SUPFAM" id="SSF53850">
    <property type="entry name" value="Periplasmic binding protein-like II"/>
    <property type="match status" value="1"/>
</dbReference>
<feature type="compositionally biased region" description="Low complexity" evidence="6">
    <location>
        <begin position="26"/>
        <end position="41"/>
    </location>
</feature>
<dbReference type="PANTHER" id="PTHR43649:SF33">
    <property type="entry name" value="POLYGALACTURONAN_RHAMNOGALACTURONAN-BINDING PROTEIN YTCQ"/>
    <property type="match status" value="1"/>
</dbReference>
<evidence type="ECO:0000256" key="6">
    <source>
        <dbReference type="SAM" id="MobiDB-lite"/>
    </source>
</evidence>
<feature type="chain" id="PRO_5041985622" evidence="7">
    <location>
        <begin position="22"/>
        <end position="574"/>
    </location>
</feature>
<dbReference type="RefSeq" id="WP_227733724.1">
    <property type="nucleotide sequence ID" value="NZ_JAJEPV010000042.1"/>
</dbReference>
<dbReference type="Pfam" id="PF13416">
    <property type="entry name" value="SBP_bac_8"/>
    <property type="match status" value="1"/>
</dbReference>
<gene>
    <name evidence="8" type="ORF">LKD75_14275</name>
</gene>
<reference evidence="8 9" key="1">
    <citation type="submission" date="2021-10" db="EMBL/GenBank/DDBJ databases">
        <title>Anaerobic single-cell dispensing facilitates the cultivation of human gut bacteria.</title>
        <authorList>
            <person name="Afrizal A."/>
        </authorList>
    </citation>
    <scope>NUCLEOTIDE SEQUENCE [LARGE SCALE GENOMIC DNA]</scope>
    <source>
        <strain evidence="8 9">CLA-AA-H273</strain>
    </source>
</reference>
<keyword evidence="5" id="KW-0449">Lipoprotein</keyword>
<keyword evidence="4" id="KW-0564">Palmitate</keyword>
<evidence type="ECO:0000313" key="9">
    <source>
        <dbReference type="Proteomes" id="UP001197795"/>
    </source>
</evidence>
<evidence type="ECO:0000256" key="3">
    <source>
        <dbReference type="ARBA" id="ARBA00023136"/>
    </source>
</evidence>
<name>A0AAE3A5G4_9FIRM</name>
<evidence type="ECO:0000256" key="5">
    <source>
        <dbReference type="ARBA" id="ARBA00023288"/>
    </source>
</evidence>
<evidence type="ECO:0000256" key="1">
    <source>
        <dbReference type="ARBA" id="ARBA00022475"/>
    </source>
</evidence>
<keyword evidence="9" id="KW-1185">Reference proteome</keyword>
<keyword evidence="1" id="KW-1003">Cell membrane</keyword>
<evidence type="ECO:0000256" key="2">
    <source>
        <dbReference type="ARBA" id="ARBA00022729"/>
    </source>
</evidence>
<evidence type="ECO:0000313" key="8">
    <source>
        <dbReference type="EMBL" id="MCC2120738.1"/>
    </source>
</evidence>
<keyword evidence="2 7" id="KW-0732">Signal</keyword>
<protein>
    <submittedName>
        <fullName evidence="8">Extracellular solute-binding protein</fullName>
    </submittedName>
</protein>